<dbReference type="Proteomes" id="UP001431429">
    <property type="component" value="Unassembled WGS sequence"/>
</dbReference>
<proteinExistence type="predicted"/>
<comment type="caution">
    <text evidence="1">The sequence shown here is derived from an EMBL/GenBank/DDBJ whole genome shotgun (WGS) entry which is preliminary data.</text>
</comment>
<keyword evidence="2" id="KW-1185">Reference proteome</keyword>
<reference evidence="1" key="1">
    <citation type="submission" date="2022-06" db="EMBL/GenBank/DDBJ databases">
        <title>Genome public.</title>
        <authorList>
            <person name="Sun Q."/>
        </authorList>
    </citation>
    <scope>NUCLEOTIDE SEQUENCE</scope>
    <source>
        <strain evidence="1">CWNU-1</strain>
    </source>
</reference>
<gene>
    <name evidence="1" type="ORF">NBG84_22480</name>
</gene>
<evidence type="ECO:0000313" key="2">
    <source>
        <dbReference type="Proteomes" id="UP001431429"/>
    </source>
</evidence>
<dbReference type="EMBL" id="JAMQAW010000028">
    <property type="protein sequence ID" value="MCM2391024.1"/>
    <property type="molecule type" value="Genomic_DNA"/>
</dbReference>
<protein>
    <submittedName>
        <fullName evidence="1">Uncharacterized protein</fullName>
    </submittedName>
</protein>
<evidence type="ECO:0000313" key="1">
    <source>
        <dbReference type="EMBL" id="MCM2391024.1"/>
    </source>
</evidence>
<organism evidence="1 2">
    <name type="scientific">Streptomyces albipurpureus</name>
    <dbReference type="NCBI Taxonomy" id="2897419"/>
    <lineage>
        <taxon>Bacteria</taxon>
        <taxon>Bacillati</taxon>
        <taxon>Actinomycetota</taxon>
        <taxon>Actinomycetes</taxon>
        <taxon>Kitasatosporales</taxon>
        <taxon>Streptomycetaceae</taxon>
        <taxon>Streptomyces</taxon>
    </lineage>
</organism>
<accession>A0ABT0UQY5</accession>
<name>A0ABT0UQY5_9ACTN</name>
<sequence>MRSSRHGLIAPNERPVALLSAVATLLGALFICLSPPAEHHISALAADDVMPAFSCPYENGACGLQPTVNAAVLTSPPPEGPIDAEEQGVRYDQQPGAGRPAGSEALARAPNLHVLQVLRT</sequence>
<dbReference type="RefSeq" id="WP_250921357.1">
    <property type="nucleotide sequence ID" value="NZ_JAMQAW010000028.1"/>
</dbReference>